<dbReference type="Proteomes" id="UP001063782">
    <property type="component" value="Chromosome"/>
</dbReference>
<dbReference type="InterPro" id="IPR019287">
    <property type="entry name" value="Hday_junct_resolvase-rel_dom"/>
</dbReference>
<keyword evidence="5" id="KW-1185">Reference proteome</keyword>
<dbReference type="EMBL" id="CP089977">
    <property type="protein sequence ID" value="UXZ04017.1"/>
    <property type="molecule type" value="Genomic_DNA"/>
</dbReference>
<evidence type="ECO:0000259" key="3">
    <source>
        <dbReference type="Pfam" id="PF10107"/>
    </source>
</evidence>
<reference evidence="4" key="1">
    <citation type="submission" date="2021-12" db="EMBL/GenBank/DDBJ databases">
        <title>taxonomy of Moraxella sp. ZY201224.</title>
        <authorList>
            <person name="Li F."/>
        </authorList>
    </citation>
    <scope>NUCLEOTIDE SEQUENCE</scope>
    <source>
        <strain evidence="4">ZY201224</strain>
    </source>
</reference>
<gene>
    <name evidence="4" type="ORF">LU297_05125</name>
</gene>
<organism evidence="4 5">
    <name type="scientific">Moraxella nasicaprae</name>
    <dbReference type="NCBI Taxonomy" id="2904122"/>
    <lineage>
        <taxon>Bacteria</taxon>
        <taxon>Pseudomonadati</taxon>
        <taxon>Pseudomonadota</taxon>
        <taxon>Gammaproteobacteria</taxon>
        <taxon>Moraxellales</taxon>
        <taxon>Moraxellaceae</taxon>
        <taxon>Moraxella</taxon>
    </lineage>
</organism>
<dbReference type="RefSeq" id="WP_263075494.1">
    <property type="nucleotide sequence ID" value="NZ_CP089977.1"/>
</dbReference>
<evidence type="ECO:0000256" key="2">
    <source>
        <dbReference type="SAM" id="Phobius"/>
    </source>
</evidence>
<feature type="coiled-coil region" evidence="1">
    <location>
        <begin position="35"/>
        <end position="113"/>
    </location>
</feature>
<keyword evidence="2" id="KW-0812">Transmembrane</keyword>
<name>A0ABY6F1R3_9GAMM</name>
<evidence type="ECO:0000313" key="4">
    <source>
        <dbReference type="EMBL" id="UXZ04017.1"/>
    </source>
</evidence>
<sequence>MSLELIGLIIGIVIIIFTIVYFFLKRNNELDDEEYENHHQEMLKLKDEIIRLKDDFNLQKIQLLENSQKEIDDKNQTIHHLEQKLTEQQAKLEQQLLAQQAQFEQQLTEQQAQFKITLGNEIKQAQKRSNDVQRNVIKGQIAERFAPFMNGFSYNPSDCRFLGEPIDYIIFHNLHQCTDGEVGIDEVAIVFLEIKTGNAKLKKRQEILKQVILNGQIEFETLRIDNDNPIVTIDKNASTTLNSQYAHEECDDEDVNRVGQKWTTDEEERLIESFELGSPISEIANLHGRKAGGIRSRLRKLGKIE</sequence>
<keyword evidence="2" id="KW-0472">Membrane</keyword>
<accession>A0ABY6F1R3</accession>
<keyword evidence="1" id="KW-0175">Coiled coil</keyword>
<proteinExistence type="predicted"/>
<feature type="transmembrane region" description="Helical" evidence="2">
    <location>
        <begin position="6"/>
        <end position="24"/>
    </location>
</feature>
<evidence type="ECO:0000256" key="1">
    <source>
        <dbReference type="SAM" id="Coils"/>
    </source>
</evidence>
<dbReference type="Pfam" id="PF10107">
    <property type="entry name" value="Endonuc_Holl"/>
    <property type="match status" value="1"/>
</dbReference>
<protein>
    <recommendedName>
        <fullName evidence="3">Holliday junction resolvase-related domain-containing protein</fullName>
    </recommendedName>
</protein>
<evidence type="ECO:0000313" key="5">
    <source>
        <dbReference type="Proteomes" id="UP001063782"/>
    </source>
</evidence>
<feature type="domain" description="Holliday junction resolvase-related" evidence="3">
    <location>
        <begin position="76"/>
        <end position="223"/>
    </location>
</feature>
<keyword evidence="2" id="KW-1133">Transmembrane helix</keyword>